<sequence length="104" mass="11725">MVLLMKFKKSYKLKNPNSGLLSKITDLKGLTARNLGHDFDKEVLGEGDDTKLEIQVAGNFGVSPEDRKQYYEVSQLSKGRNEMRQTLPMLKLACMLLSSQMDQA</sequence>
<gene>
    <name evidence="1" type="ORF">L1987_52348</name>
</gene>
<reference evidence="1 2" key="2">
    <citation type="journal article" date="2022" name="Mol. Ecol. Resour.">
        <title>The genomes of chicory, endive, great burdock and yacon provide insights into Asteraceae paleo-polyploidization history and plant inulin production.</title>
        <authorList>
            <person name="Fan W."/>
            <person name="Wang S."/>
            <person name="Wang H."/>
            <person name="Wang A."/>
            <person name="Jiang F."/>
            <person name="Liu H."/>
            <person name="Zhao H."/>
            <person name="Xu D."/>
            <person name="Zhang Y."/>
        </authorList>
    </citation>
    <scope>NUCLEOTIDE SEQUENCE [LARGE SCALE GENOMIC DNA]</scope>
    <source>
        <strain evidence="2">cv. Yunnan</strain>
        <tissue evidence="1">Leaves</tissue>
    </source>
</reference>
<dbReference type="Proteomes" id="UP001056120">
    <property type="component" value="Linkage Group LG17"/>
</dbReference>
<keyword evidence="2" id="KW-1185">Reference proteome</keyword>
<reference evidence="2" key="1">
    <citation type="journal article" date="2022" name="Mol. Ecol. Resour.">
        <title>The genomes of chicory, endive, great burdock and yacon provide insights into Asteraceae palaeo-polyploidization history and plant inulin production.</title>
        <authorList>
            <person name="Fan W."/>
            <person name="Wang S."/>
            <person name="Wang H."/>
            <person name="Wang A."/>
            <person name="Jiang F."/>
            <person name="Liu H."/>
            <person name="Zhao H."/>
            <person name="Xu D."/>
            <person name="Zhang Y."/>
        </authorList>
    </citation>
    <scope>NUCLEOTIDE SEQUENCE [LARGE SCALE GENOMIC DNA]</scope>
    <source>
        <strain evidence="2">cv. Yunnan</strain>
    </source>
</reference>
<evidence type="ECO:0000313" key="2">
    <source>
        <dbReference type="Proteomes" id="UP001056120"/>
    </source>
</evidence>
<dbReference type="EMBL" id="CM042034">
    <property type="protein sequence ID" value="KAI3761925.1"/>
    <property type="molecule type" value="Genomic_DNA"/>
</dbReference>
<protein>
    <submittedName>
        <fullName evidence="1">Uncharacterized protein</fullName>
    </submittedName>
</protein>
<name>A0ACB9ESY6_9ASTR</name>
<proteinExistence type="predicted"/>
<evidence type="ECO:0000313" key="1">
    <source>
        <dbReference type="EMBL" id="KAI3761925.1"/>
    </source>
</evidence>
<organism evidence="1 2">
    <name type="scientific">Smallanthus sonchifolius</name>
    <dbReference type="NCBI Taxonomy" id="185202"/>
    <lineage>
        <taxon>Eukaryota</taxon>
        <taxon>Viridiplantae</taxon>
        <taxon>Streptophyta</taxon>
        <taxon>Embryophyta</taxon>
        <taxon>Tracheophyta</taxon>
        <taxon>Spermatophyta</taxon>
        <taxon>Magnoliopsida</taxon>
        <taxon>eudicotyledons</taxon>
        <taxon>Gunneridae</taxon>
        <taxon>Pentapetalae</taxon>
        <taxon>asterids</taxon>
        <taxon>campanulids</taxon>
        <taxon>Asterales</taxon>
        <taxon>Asteraceae</taxon>
        <taxon>Asteroideae</taxon>
        <taxon>Heliantheae alliance</taxon>
        <taxon>Millerieae</taxon>
        <taxon>Smallanthus</taxon>
    </lineage>
</organism>
<accession>A0ACB9ESY6</accession>
<comment type="caution">
    <text evidence="1">The sequence shown here is derived from an EMBL/GenBank/DDBJ whole genome shotgun (WGS) entry which is preliminary data.</text>
</comment>